<dbReference type="Pfam" id="PF02845">
    <property type="entry name" value="CUE"/>
    <property type="match status" value="1"/>
</dbReference>
<dbReference type="PROSITE" id="PS51140">
    <property type="entry name" value="CUE"/>
    <property type="match status" value="1"/>
</dbReference>
<feature type="domain" description="Smr" evidence="3">
    <location>
        <begin position="700"/>
        <end position="793"/>
    </location>
</feature>
<evidence type="ECO:0000313" key="5">
    <source>
        <dbReference type="EMBL" id="ODV97734.1"/>
    </source>
</evidence>
<dbReference type="InterPro" id="IPR003892">
    <property type="entry name" value="CUE"/>
</dbReference>
<evidence type="ECO:0000259" key="3">
    <source>
        <dbReference type="PROSITE" id="PS50828"/>
    </source>
</evidence>
<dbReference type="SUPFAM" id="SSF160443">
    <property type="entry name" value="SMR domain-like"/>
    <property type="match status" value="1"/>
</dbReference>
<dbReference type="EMBL" id="KV454011">
    <property type="protein sequence ID" value="ODV97734.1"/>
    <property type="molecule type" value="Genomic_DNA"/>
</dbReference>
<accession>A0A1E4U162</accession>
<dbReference type="AlphaFoldDB" id="A0A1E4U162"/>
<dbReference type="GO" id="GO:0005634">
    <property type="term" value="C:nucleus"/>
    <property type="evidence" value="ECO:0007669"/>
    <property type="project" value="TreeGrafter"/>
</dbReference>
<dbReference type="Proteomes" id="UP000094236">
    <property type="component" value="Unassembled WGS sequence"/>
</dbReference>
<dbReference type="CDD" id="cd14279">
    <property type="entry name" value="CUE"/>
    <property type="match status" value="2"/>
</dbReference>
<dbReference type="SUPFAM" id="SSF46934">
    <property type="entry name" value="UBA-like"/>
    <property type="match status" value="2"/>
</dbReference>
<evidence type="ECO:0000259" key="4">
    <source>
        <dbReference type="PROSITE" id="PS51140"/>
    </source>
</evidence>
<protein>
    <recommendedName>
        <fullName evidence="7">Smr domain-containing protein</fullName>
    </recommendedName>
</protein>
<dbReference type="Pfam" id="PF01713">
    <property type="entry name" value="Smr"/>
    <property type="match status" value="1"/>
</dbReference>
<dbReference type="Gene3D" id="3.30.1370.110">
    <property type="match status" value="1"/>
</dbReference>
<dbReference type="InterPro" id="IPR036063">
    <property type="entry name" value="Smr_dom_sf"/>
</dbReference>
<reference evidence="6" key="1">
    <citation type="submission" date="2016-05" db="EMBL/GenBank/DDBJ databases">
        <title>Comparative genomics of biotechnologically important yeasts.</title>
        <authorList>
            <consortium name="DOE Joint Genome Institute"/>
            <person name="Riley R."/>
            <person name="Haridas S."/>
            <person name="Wolfe K.H."/>
            <person name="Lopes M.R."/>
            <person name="Hittinger C.T."/>
            <person name="Goker M."/>
            <person name="Salamov A."/>
            <person name="Wisecaver J."/>
            <person name="Long T.M."/>
            <person name="Aerts A.L."/>
            <person name="Barry K."/>
            <person name="Choi C."/>
            <person name="Clum A."/>
            <person name="Coughlan A.Y."/>
            <person name="Deshpande S."/>
            <person name="Douglass A.P."/>
            <person name="Hanson S.J."/>
            <person name="Klenk H.-P."/>
            <person name="Labutti K."/>
            <person name="Lapidus A."/>
            <person name="Lindquist E."/>
            <person name="Lipzen A."/>
            <person name="Meier-Kolthoff J.P."/>
            <person name="Ohm R.A."/>
            <person name="Otillar R.P."/>
            <person name="Pangilinan J."/>
            <person name="Peng Y."/>
            <person name="Rokas A."/>
            <person name="Rosa C.A."/>
            <person name="Scheuner C."/>
            <person name="Sibirny A.A."/>
            <person name="Slot J.C."/>
            <person name="Stielow J.B."/>
            <person name="Sun H."/>
            <person name="Kurtzman C.P."/>
            <person name="Blackwell M."/>
            <person name="Grigoriev I.V."/>
            <person name="Jeffries T.W."/>
        </authorList>
    </citation>
    <scope>NUCLEOTIDE SEQUENCE [LARGE SCALE GENOMIC DNA]</scope>
    <source>
        <strain evidence="6">NRRL Y-2460</strain>
    </source>
</reference>
<dbReference type="GO" id="GO:0043130">
    <property type="term" value="F:ubiquitin binding"/>
    <property type="evidence" value="ECO:0007669"/>
    <property type="project" value="InterPro"/>
</dbReference>
<evidence type="ECO:0000313" key="6">
    <source>
        <dbReference type="Proteomes" id="UP000094236"/>
    </source>
</evidence>
<dbReference type="InterPro" id="IPR009060">
    <property type="entry name" value="UBA-like_sf"/>
</dbReference>
<evidence type="ECO:0008006" key="7">
    <source>
        <dbReference type="Google" id="ProtNLM"/>
    </source>
</evidence>
<proteinExistence type="predicted"/>
<dbReference type="GO" id="GO:0004519">
    <property type="term" value="F:endonuclease activity"/>
    <property type="evidence" value="ECO:0007669"/>
    <property type="project" value="TreeGrafter"/>
</dbReference>
<keyword evidence="1" id="KW-0833">Ubl conjugation pathway</keyword>
<evidence type="ECO:0000256" key="1">
    <source>
        <dbReference type="ARBA" id="ARBA00022786"/>
    </source>
</evidence>
<dbReference type="PANTHER" id="PTHR46535:SF1">
    <property type="entry name" value="NEDD4-BINDING PROTEIN 2"/>
    <property type="match status" value="1"/>
</dbReference>
<dbReference type="InterPro" id="IPR052772">
    <property type="entry name" value="Endo/PolyKinase_Domain-Protein"/>
</dbReference>
<dbReference type="PROSITE" id="PS50828">
    <property type="entry name" value="SMR"/>
    <property type="match status" value="1"/>
</dbReference>
<dbReference type="SMART" id="SM00463">
    <property type="entry name" value="SMR"/>
    <property type="match status" value="1"/>
</dbReference>
<feature type="region of interest" description="Disordered" evidence="2">
    <location>
        <begin position="221"/>
        <end position="240"/>
    </location>
</feature>
<dbReference type="STRING" id="669874.A0A1E4U162"/>
<evidence type="ECO:0000256" key="2">
    <source>
        <dbReference type="SAM" id="MobiDB-lite"/>
    </source>
</evidence>
<dbReference type="InterPro" id="IPR002625">
    <property type="entry name" value="Smr_dom"/>
</dbReference>
<organism evidence="5 6">
    <name type="scientific">Pachysolen tannophilus NRRL Y-2460</name>
    <dbReference type="NCBI Taxonomy" id="669874"/>
    <lineage>
        <taxon>Eukaryota</taxon>
        <taxon>Fungi</taxon>
        <taxon>Dikarya</taxon>
        <taxon>Ascomycota</taxon>
        <taxon>Saccharomycotina</taxon>
        <taxon>Pichiomycetes</taxon>
        <taxon>Pachysolenaceae</taxon>
        <taxon>Pachysolen</taxon>
    </lineage>
</organism>
<keyword evidence="6" id="KW-1185">Reference proteome</keyword>
<sequence length="795" mass="89916">MSCGRANGSKEANAELGNFPKSNGDGERLSQELKYDDYEFFIGLSKLLQISISDYDLQKSINMATQVLQCGNFLNSEARIDIGKTDFFNSKMKPAEGDDLIKKYPIIQFFANILDEPIPKVLQLLSEMSPSQLIEKKINVNNSTTIELTNINHSNDFFLKKKILSKYTFINNLNNGKNFLNKLYDLVDGNEGFLIVITSLWLCRSLFNTFPQTSEEISERNNEEQVFSNSTKKMDNSESGKIKNVKSNEIAELSNKSYSPTISKLSEMFSHLSLSKIRETVQEVNGDLDKAVDLLLNEDAVRFAQNTKQSSALPETTGVVSENLCDYDFSNENVQDPTMFKENFVFLKEMFPNIPARDIGDTLVKTGNNTVSSIEILLNYKNFKREISNYDSQQMIKLSLKNSSTTTSTKTWAKIDEEAKQVVSLTGIPFEIAKRYYHENDTNIIKTIISIIETYKSVEVEDEANDIQALKAGGKVKGRVQREVPRMSSKMFKFENFAAPAAPAPLAAAAAASPLLQKKKHIYKYDPESNESQVLGLSKHENPILFTVSDKFYERAMEFFNGNIKKVISVATLICEQNCQELTFESQRVGNTGKNENSMNFNNAEIEKENNFTKQEKSEPSINNNSNTNLDINPILTADNYFARAQNYTQMARSSQSSAIKHHYNQLAAENKKKGIECKNSEQGGLQEERLLIAKQTSTLDLHGLSVEVALKTLRKGLQEWWDDELKERELNHGKMNYSSLKAFAIGPMRIITGKGIHSRNGVSQIKKQVKLYLQQHNYIFDDQSSGYIVEGKRH</sequence>
<dbReference type="PANTHER" id="PTHR46535">
    <property type="entry name" value="NEDD4-BINDING PROTEIN 2"/>
    <property type="match status" value="1"/>
</dbReference>
<dbReference type="OrthoDB" id="4080456at2759"/>
<gene>
    <name evidence="5" type="ORF">PACTADRAFT_31167</name>
</gene>
<feature type="domain" description="CUE" evidence="4">
    <location>
        <begin position="257"/>
        <end position="300"/>
    </location>
</feature>
<name>A0A1E4U162_PACTA</name>